<proteinExistence type="predicted"/>
<sequence length="496" mass="54943">MGGYSLDTIDDDTLICILSFLSIPQLLIIRQACKRLNCISKQHTVWRNACITHVLQQGFPFTQLPLNSFDCTELERRTCRAYRLGRRWRSSVSEPRRTITFNANPSSPIDYIRFVPGHDGKRILTVSKGIWSVVTIWDAKEGEGVNSGFRKTAEWGPKGAIFSGLTVNTKPGSEAVLAVSIQQSGSSRVEVLSCIGEQDTTFQTLTTVDTHHRPTALCGDLIALTDTLAETVIWNWRENTYAILRNGSESEVWQDHSVQVVFAHKSILVVRARSIHVFAEPTLSPYPTTAAQLSVASHSFGWVDGVSVSIKPLHPFGQRQACCEYQPVIILARTKSDDPWSLYQLRLHMYTLEPNSTYNHASSSNQDLITTVSPYLFPFQSSAEVVSAHHGPLRCTDIALGPFGTAVWVQPKDRSAVGLISPDVHLQQIPLPHSLARDETLVAGIFPGVLQGDRSEVKTKALWTNPLNNWTCLDYDEETGFISVGSNSGAVTLLEI</sequence>
<dbReference type="GeneID" id="18821067"/>
<dbReference type="PROSITE" id="PS50181">
    <property type="entry name" value="FBOX"/>
    <property type="match status" value="1"/>
</dbReference>
<dbReference type="KEGG" id="sla:SERLADRAFT_477784"/>
<evidence type="ECO:0000313" key="2">
    <source>
        <dbReference type="EMBL" id="EGO20322.1"/>
    </source>
</evidence>
<dbReference type="SMART" id="SM00256">
    <property type="entry name" value="FBOX"/>
    <property type="match status" value="1"/>
</dbReference>
<dbReference type="HOGENOM" id="CLU_027585_0_0_1"/>
<dbReference type="OrthoDB" id="3034442at2759"/>
<organism>
    <name type="scientific">Serpula lacrymans var. lacrymans (strain S7.9)</name>
    <name type="common">Dry rot fungus</name>
    <dbReference type="NCBI Taxonomy" id="578457"/>
    <lineage>
        <taxon>Eukaryota</taxon>
        <taxon>Fungi</taxon>
        <taxon>Dikarya</taxon>
        <taxon>Basidiomycota</taxon>
        <taxon>Agaricomycotina</taxon>
        <taxon>Agaricomycetes</taxon>
        <taxon>Agaricomycetidae</taxon>
        <taxon>Boletales</taxon>
        <taxon>Coniophorineae</taxon>
        <taxon>Serpulaceae</taxon>
        <taxon>Serpula</taxon>
    </lineage>
</organism>
<dbReference type="InterPro" id="IPR001810">
    <property type="entry name" value="F-box_dom"/>
</dbReference>
<dbReference type="Proteomes" id="UP000008064">
    <property type="component" value="Unassembled WGS sequence"/>
</dbReference>
<dbReference type="EMBL" id="GL945441">
    <property type="protein sequence ID" value="EGO20322.1"/>
    <property type="molecule type" value="Genomic_DNA"/>
</dbReference>
<name>F8P9J3_SERL9</name>
<reference evidence="2" key="1">
    <citation type="submission" date="2011-04" db="EMBL/GenBank/DDBJ databases">
        <title>Evolution of plant cell wall degrading machinery underlies the functional diversity of forest fungi.</title>
        <authorList>
            <consortium name="US DOE Joint Genome Institute (JGI-PGF)"/>
            <person name="Eastwood D.C."/>
            <person name="Floudas D."/>
            <person name="Binder M."/>
            <person name="Majcherczyk A."/>
            <person name="Schneider P."/>
            <person name="Aerts A."/>
            <person name="Asiegbu F.O."/>
            <person name="Baker S.E."/>
            <person name="Barry K."/>
            <person name="Bendiksby M."/>
            <person name="Blumentritt M."/>
            <person name="Coutinho P.M."/>
            <person name="Cullen D."/>
            <person name="Cullen D."/>
            <person name="Gathman A."/>
            <person name="Goodell B."/>
            <person name="Henrissat B."/>
            <person name="Ihrmark K."/>
            <person name="Kauserud H."/>
            <person name="Kohler A."/>
            <person name="LaButti K."/>
            <person name="Lapidus A."/>
            <person name="Lavin J.L."/>
            <person name="Lee Y.-H."/>
            <person name="Lindquist E."/>
            <person name="Lilly W."/>
            <person name="Lucas S."/>
            <person name="Morin E."/>
            <person name="Murat C."/>
            <person name="Oguiza J.A."/>
            <person name="Park J."/>
            <person name="Pisabarro A.G."/>
            <person name="Riley R."/>
            <person name="Rosling A."/>
            <person name="Salamov A."/>
            <person name="Schmidt O."/>
            <person name="Schmutz J."/>
            <person name="Skrede I."/>
            <person name="Stenlid J."/>
            <person name="Wiebenga A."/>
            <person name="Xie X."/>
            <person name="Kues U."/>
            <person name="Hibbett D.S."/>
            <person name="Hoffmeister D."/>
            <person name="Hogberg N."/>
            <person name="Martin F."/>
            <person name="Grigoriev I.V."/>
            <person name="Watkinson S.C."/>
        </authorList>
    </citation>
    <scope>NUCLEOTIDE SEQUENCE</scope>
    <source>
        <strain evidence="2">S7.9</strain>
    </source>
</reference>
<feature type="domain" description="F-box" evidence="1">
    <location>
        <begin position="3"/>
        <end position="49"/>
    </location>
</feature>
<dbReference type="Pfam" id="PF12937">
    <property type="entry name" value="F-box-like"/>
    <property type="match status" value="1"/>
</dbReference>
<dbReference type="InterPro" id="IPR036047">
    <property type="entry name" value="F-box-like_dom_sf"/>
</dbReference>
<dbReference type="Gene3D" id="1.20.1280.50">
    <property type="match status" value="1"/>
</dbReference>
<dbReference type="SUPFAM" id="SSF81383">
    <property type="entry name" value="F-box domain"/>
    <property type="match status" value="1"/>
</dbReference>
<dbReference type="AlphaFoldDB" id="F8P9J3"/>
<protein>
    <recommendedName>
        <fullName evidence="1">F-box domain-containing protein</fullName>
    </recommendedName>
</protein>
<dbReference type="RefSeq" id="XP_007323067.1">
    <property type="nucleotide sequence ID" value="XM_007323005.1"/>
</dbReference>
<gene>
    <name evidence="2" type="ORF">SERLADRAFT_477784</name>
</gene>
<accession>F8P9J3</accession>
<evidence type="ECO:0000259" key="1">
    <source>
        <dbReference type="PROSITE" id="PS50181"/>
    </source>
</evidence>